<evidence type="ECO:0000313" key="2">
    <source>
        <dbReference type="Proteomes" id="UP000248349"/>
    </source>
</evidence>
<gene>
    <name evidence="1" type="ORF">BP01DRAFT_402624</name>
</gene>
<name>A0A318ZIJ1_9EURO</name>
<dbReference type="GeneID" id="37079882"/>
<dbReference type="PANTHER" id="PTHR40619:SF3">
    <property type="entry name" value="FUNGAL STAND N-TERMINAL GOODBYE DOMAIN-CONTAINING PROTEIN"/>
    <property type="match status" value="1"/>
</dbReference>
<dbReference type="PANTHER" id="PTHR40619">
    <property type="entry name" value="FUNGAL STAND N-TERMINAL GOODBYE DOMAIN-CONTAINING PROTEIN"/>
    <property type="match status" value="1"/>
</dbReference>
<evidence type="ECO:0000313" key="1">
    <source>
        <dbReference type="EMBL" id="PYH43520.1"/>
    </source>
</evidence>
<dbReference type="STRING" id="1450539.A0A318ZIJ1"/>
<keyword evidence="2" id="KW-1185">Reference proteome</keyword>
<dbReference type="OrthoDB" id="5419927at2759"/>
<dbReference type="Proteomes" id="UP000248349">
    <property type="component" value="Unassembled WGS sequence"/>
</dbReference>
<proteinExistence type="predicted"/>
<accession>A0A318ZIJ1</accession>
<dbReference type="RefSeq" id="XP_025429502.1">
    <property type="nucleotide sequence ID" value="XM_025578653.1"/>
</dbReference>
<reference evidence="1 2" key="1">
    <citation type="submission" date="2016-12" db="EMBL/GenBank/DDBJ databases">
        <title>The genomes of Aspergillus section Nigri reveals drivers in fungal speciation.</title>
        <authorList>
            <consortium name="DOE Joint Genome Institute"/>
            <person name="Vesth T.C."/>
            <person name="Nybo J."/>
            <person name="Theobald S."/>
            <person name="Brandl J."/>
            <person name="Frisvad J.C."/>
            <person name="Nielsen K.F."/>
            <person name="Lyhne E.K."/>
            <person name="Kogle M.E."/>
            <person name="Kuo A."/>
            <person name="Riley R."/>
            <person name="Clum A."/>
            <person name="Nolan M."/>
            <person name="Lipzen A."/>
            <person name="Salamov A."/>
            <person name="Henrissat B."/>
            <person name="Wiebenga A."/>
            <person name="De Vries R.P."/>
            <person name="Grigoriev I.V."/>
            <person name="Mortensen U.H."/>
            <person name="Andersen M.R."/>
            <person name="Baker S.E."/>
        </authorList>
    </citation>
    <scope>NUCLEOTIDE SEQUENCE [LARGE SCALE GENOMIC DNA]</scope>
    <source>
        <strain evidence="1 2">JOP 1030-1</strain>
    </source>
</reference>
<sequence length="586" mass="65004">MECTNYFMRHEPFHFDEEFSLAARNHHARKVARQASERAKSRHQSFKKFLGTFTTFAKDKEIRRFDLDRKFQWNDVQNEANAAVEAYSAPDSFLRNPVRYLSRSFTQNASTLEVLLHFVPDGEYTSILCGALTLVFNVSPPPSLPIPSPEHDGNRTTGYHANLCMLCVQAAKRVDSLRKRILGCLAALPTIVHETAEYRDLYHDDEDLWQAAEDLYLGILEGIEAMLQWMDESAFKKAVKAFFHQDSYGKKIEDEAIKSGIEDAASNFRAIVEFCLHKSVRSIERHMEILVTHVAAMEKQANWYYSTPHAPIMVVKTCFIDVYGLQRIMAADPELVRRDLTLALADALHACPPALHAHATTLLHRDEFRHWFLGSSSALLLVNGCLPVTPEQETASPLTTVAGTLYGTLSASPAVLPLFFPCGQHLHPHDPFTGLAGLLRALNAQLLLGDPAAVDTSAVDYPFVHALEAFDLPALGRLFAHLLAGSPRRAVFVLIDGFTLVEGSASALELRGFTELLRQVTGALPGVAGQPPRTGPVVKVLVTNADSVVYLDAWRNQDVVDLEPDAVLDDGLGLDMYETSAQLLGF</sequence>
<organism evidence="1 2">
    <name type="scientific">Aspergillus saccharolyticus JOP 1030-1</name>
    <dbReference type="NCBI Taxonomy" id="1450539"/>
    <lineage>
        <taxon>Eukaryota</taxon>
        <taxon>Fungi</taxon>
        <taxon>Dikarya</taxon>
        <taxon>Ascomycota</taxon>
        <taxon>Pezizomycotina</taxon>
        <taxon>Eurotiomycetes</taxon>
        <taxon>Eurotiomycetidae</taxon>
        <taxon>Eurotiales</taxon>
        <taxon>Aspergillaceae</taxon>
        <taxon>Aspergillus</taxon>
        <taxon>Aspergillus subgen. Circumdati</taxon>
    </lineage>
</organism>
<dbReference type="AlphaFoldDB" id="A0A318ZIJ1"/>
<dbReference type="EMBL" id="KZ821243">
    <property type="protein sequence ID" value="PYH43520.1"/>
    <property type="molecule type" value="Genomic_DNA"/>
</dbReference>
<protein>
    <submittedName>
        <fullName evidence="1">Uncharacterized protein</fullName>
    </submittedName>
</protein>